<dbReference type="Proteomes" id="UP000287651">
    <property type="component" value="Unassembled WGS sequence"/>
</dbReference>
<proteinExistence type="predicted"/>
<dbReference type="EMBL" id="AMZH03025943">
    <property type="protein sequence ID" value="RRT34850.1"/>
    <property type="molecule type" value="Genomic_DNA"/>
</dbReference>
<dbReference type="AlphaFoldDB" id="A0A426X5X9"/>
<accession>A0A426X5X9</accession>
<name>A0A426X5X9_ENSVE</name>
<gene>
    <name evidence="2" type="ORF">B296_00049551</name>
</gene>
<evidence type="ECO:0000313" key="2">
    <source>
        <dbReference type="EMBL" id="RRT34850.1"/>
    </source>
</evidence>
<comment type="caution">
    <text evidence="2">The sequence shown here is derived from an EMBL/GenBank/DDBJ whole genome shotgun (WGS) entry which is preliminary data.</text>
</comment>
<sequence>MLRPGVTQEWVEEGELPRERIKKIGDSGGPMMCMIRAARELDCFSAHIRLREPDKSEDEVEYANIATKEARENRIAGIEAGGRKGRESDDEYSGAQLPKSKVSVRKEVDSEERHSAAKADLLIAKEGMKMQGNG</sequence>
<evidence type="ECO:0000313" key="3">
    <source>
        <dbReference type="Proteomes" id="UP000287651"/>
    </source>
</evidence>
<organism evidence="2 3">
    <name type="scientific">Ensete ventricosum</name>
    <name type="common">Abyssinian banana</name>
    <name type="synonym">Musa ensete</name>
    <dbReference type="NCBI Taxonomy" id="4639"/>
    <lineage>
        <taxon>Eukaryota</taxon>
        <taxon>Viridiplantae</taxon>
        <taxon>Streptophyta</taxon>
        <taxon>Embryophyta</taxon>
        <taxon>Tracheophyta</taxon>
        <taxon>Spermatophyta</taxon>
        <taxon>Magnoliopsida</taxon>
        <taxon>Liliopsida</taxon>
        <taxon>Zingiberales</taxon>
        <taxon>Musaceae</taxon>
        <taxon>Ensete</taxon>
    </lineage>
</organism>
<feature type="region of interest" description="Disordered" evidence="1">
    <location>
        <begin position="76"/>
        <end position="134"/>
    </location>
</feature>
<protein>
    <submittedName>
        <fullName evidence="2">Uncharacterized protein</fullName>
    </submittedName>
</protein>
<feature type="compositionally biased region" description="Basic and acidic residues" evidence="1">
    <location>
        <begin position="104"/>
        <end position="117"/>
    </location>
</feature>
<reference evidence="2 3" key="1">
    <citation type="journal article" date="2014" name="Agronomy (Basel)">
        <title>A Draft Genome Sequence for Ensete ventricosum, the Drought-Tolerant Tree Against Hunger.</title>
        <authorList>
            <person name="Harrison J."/>
            <person name="Moore K.A."/>
            <person name="Paszkiewicz K."/>
            <person name="Jones T."/>
            <person name="Grant M."/>
            <person name="Ambacheew D."/>
            <person name="Muzemil S."/>
            <person name="Studholme D.J."/>
        </authorList>
    </citation>
    <scope>NUCLEOTIDE SEQUENCE [LARGE SCALE GENOMIC DNA]</scope>
</reference>
<evidence type="ECO:0000256" key="1">
    <source>
        <dbReference type="SAM" id="MobiDB-lite"/>
    </source>
</evidence>